<protein>
    <submittedName>
        <fullName evidence="2">Uncharacterized protein</fullName>
    </submittedName>
</protein>
<proteinExistence type="predicted"/>
<reference evidence="2 3" key="1">
    <citation type="submission" date="2019-04" db="EMBL/GenBank/DDBJ databases">
        <title>An improved genome assembly and genetic linkage map for asparagus bean, Vigna unguiculata ssp. sesquipedialis.</title>
        <authorList>
            <person name="Xia Q."/>
            <person name="Zhang R."/>
            <person name="Dong Y."/>
        </authorList>
    </citation>
    <scope>NUCLEOTIDE SEQUENCE [LARGE SCALE GENOMIC DNA]</scope>
    <source>
        <tissue evidence="2">Leaf</tissue>
    </source>
</reference>
<name>A0A4D6M8H1_VIGUN</name>
<organism evidence="2 3">
    <name type="scientific">Vigna unguiculata</name>
    <name type="common">Cowpea</name>
    <dbReference type="NCBI Taxonomy" id="3917"/>
    <lineage>
        <taxon>Eukaryota</taxon>
        <taxon>Viridiplantae</taxon>
        <taxon>Streptophyta</taxon>
        <taxon>Embryophyta</taxon>
        <taxon>Tracheophyta</taxon>
        <taxon>Spermatophyta</taxon>
        <taxon>Magnoliopsida</taxon>
        <taxon>eudicotyledons</taxon>
        <taxon>Gunneridae</taxon>
        <taxon>Pentapetalae</taxon>
        <taxon>rosids</taxon>
        <taxon>fabids</taxon>
        <taxon>Fabales</taxon>
        <taxon>Fabaceae</taxon>
        <taxon>Papilionoideae</taxon>
        <taxon>50 kb inversion clade</taxon>
        <taxon>NPAAA clade</taxon>
        <taxon>indigoferoid/millettioid clade</taxon>
        <taxon>Phaseoleae</taxon>
        <taxon>Vigna</taxon>
    </lineage>
</organism>
<gene>
    <name evidence="2" type="ORF">DEO72_LG6g1518</name>
</gene>
<dbReference type="Proteomes" id="UP000501690">
    <property type="component" value="Linkage Group LG6"/>
</dbReference>
<evidence type="ECO:0000256" key="1">
    <source>
        <dbReference type="SAM" id="MobiDB-lite"/>
    </source>
</evidence>
<keyword evidence="3" id="KW-1185">Reference proteome</keyword>
<evidence type="ECO:0000313" key="3">
    <source>
        <dbReference type="Proteomes" id="UP000501690"/>
    </source>
</evidence>
<sequence length="191" mass="21035">MAKQRNRHSLVDHENLAHLLPSTKLMIIARKNSHIQHNHATKRAEGSRSAETYSLTRAPPSPRRGLEKEAEALAGSRLGETPLAWARCSLAQKHMLDTVFTCNRCEDISQATIPPYHTSISTGRVNGSPDSTIASTIFPRTAKELENSGGTEPRGIYYEALTGHNAKENTYRLEGHLRGVGTGFELARRGP</sequence>
<accession>A0A4D6M8H1</accession>
<feature type="region of interest" description="Disordered" evidence="1">
    <location>
        <begin position="36"/>
        <end position="66"/>
    </location>
</feature>
<evidence type="ECO:0000313" key="2">
    <source>
        <dbReference type="EMBL" id="QCD96808.1"/>
    </source>
</evidence>
<dbReference type="AlphaFoldDB" id="A0A4D6M8H1"/>
<dbReference type="EMBL" id="CP039350">
    <property type="protein sequence ID" value="QCD96808.1"/>
    <property type="molecule type" value="Genomic_DNA"/>
</dbReference>